<evidence type="ECO:0000313" key="3">
    <source>
        <dbReference type="Proteomes" id="UP001285441"/>
    </source>
</evidence>
<name>A0AAE0P0X9_9PEZI</name>
<sequence>MASIGSLQRLSAESLSKLILAEQAAASGNDPTVAIVDVRDDDYIGGHIKGAINVPSRQLEAKFPTLVRQLQDKQIVVFHCALSQQRGPSAALKYLRERDRFAVFQANKAAVAASSSAEGEENKEDKQVEQKVYVLDQGFVGWQAVYGEDERLTEGYRKELWADGYWG</sequence>
<evidence type="ECO:0000259" key="1">
    <source>
        <dbReference type="PROSITE" id="PS50206"/>
    </source>
</evidence>
<reference evidence="2" key="1">
    <citation type="journal article" date="2023" name="Mol. Phylogenet. Evol.">
        <title>Genome-scale phylogeny and comparative genomics of the fungal order Sordariales.</title>
        <authorList>
            <person name="Hensen N."/>
            <person name="Bonometti L."/>
            <person name="Westerberg I."/>
            <person name="Brannstrom I.O."/>
            <person name="Guillou S."/>
            <person name="Cros-Aarteil S."/>
            <person name="Calhoun S."/>
            <person name="Haridas S."/>
            <person name="Kuo A."/>
            <person name="Mondo S."/>
            <person name="Pangilinan J."/>
            <person name="Riley R."/>
            <person name="LaButti K."/>
            <person name="Andreopoulos B."/>
            <person name="Lipzen A."/>
            <person name="Chen C."/>
            <person name="Yan M."/>
            <person name="Daum C."/>
            <person name="Ng V."/>
            <person name="Clum A."/>
            <person name="Steindorff A."/>
            <person name="Ohm R.A."/>
            <person name="Martin F."/>
            <person name="Silar P."/>
            <person name="Natvig D.O."/>
            <person name="Lalanne C."/>
            <person name="Gautier V."/>
            <person name="Ament-Velasquez S.L."/>
            <person name="Kruys A."/>
            <person name="Hutchinson M.I."/>
            <person name="Powell A.J."/>
            <person name="Barry K."/>
            <person name="Miller A.N."/>
            <person name="Grigoriev I.V."/>
            <person name="Debuchy R."/>
            <person name="Gladieux P."/>
            <person name="Hiltunen Thoren M."/>
            <person name="Johannesson H."/>
        </authorList>
    </citation>
    <scope>NUCLEOTIDE SEQUENCE</scope>
    <source>
        <strain evidence="2">CBS 232.78</strain>
    </source>
</reference>
<keyword evidence="3" id="KW-1185">Reference proteome</keyword>
<dbReference type="Gene3D" id="3.40.250.10">
    <property type="entry name" value="Rhodanese-like domain"/>
    <property type="match status" value="1"/>
</dbReference>
<dbReference type="GO" id="GO:0005737">
    <property type="term" value="C:cytoplasm"/>
    <property type="evidence" value="ECO:0007669"/>
    <property type="project" value="TreeGrafter"/>
</dbReference>
<dbReference type="SUPFAM" id="SSF52821">
    <property type="entry name" value="Rhodanese/Cell cycle control phosphatase"/>
    <property type="match status" value="1"/>
</dbReference>
<reference evidence="2" key="2">
    <citation type="submission" date="2023-06" db="EMBL/GenBank/DDBJ databases">
        <authorList>
            <consortium name="Lawrence Berkeley National Laboratory"/>
            <person name="Haridas S."/>
            <person name="Hensen N."/>
            <person name="Bonometti L."/>
            <person name="Westerberg I."/>
            <person name="Brannstrom I.O."/>
            <person name="Guillou S."/>
            <person name="Cros-Aarteil S."/>
            <person name="Calhoun S."/>
            <person name="Kuo A."/>
            <person name="Mondo S."/>
            <person name="Pangilinan J."/>
            <person name="Riley R."/>
            <person name="LaButti K."/>
            <person name="Andreopoulos B."/>
            <person name="Lipzen A."/>
            <person name="Chen C."/>
            <person name="Yanf M."/>
            <person name="Daum C."/>
            <person name="Ng V."/>
            <person name="Clum A."/>
            <person name="Steindorff A."/>
            <person name="Ohm R."/>
            <person name="Martin F."/>
            <person name="Silar P."/>
            <person name="Natvig D."/>
            <person name="Lalanne C."/>
            <person name="Gautier V."/>
            <person name="Ament-velasquez S.L."/>
            <person name="Kruys A."/>
            <person name="Hutchinson M.I."/>
            <person name="Powell A.J."/>
            <person name="Barry K."/>
            <person name="Miller A.N."/>
            <person name="Grigoriev I.V."/>
            <person name="Debuchy R."/>
            <person name="Gladieux P."/>
            <person name="Thoren M.H."/>
            <person name="Johannesson H."/>
        </authorList>
    </citation>
    <scope>NUCLEOTIDE SEQUENCE</scope>
    <source>
        <strain evidence="2">CBS 232.78</strain>
    </source>
</reference>
<dbReference type="SMART" id="SM00450">
    <property type="entry name" value="RHOD"/>
    <property type="match status" value="1"/>
</dbReference>
<dbReference type="InterPro" id="IPR036873">
    <property type="entry name" value="Rhodanese-like_dom_sf"/>
</dbReference>
<dbReference type="InterPro" id="IPR001763">
    <property type="entry name" value="Rhodanese-like_dom"/>
</dbReference>
<dbReference type="Proteomes" id="UP001285441">
    <property type="component" value="Unassembled WGS sequence"/>
</dbReference>
<dbReference type="GO" id="GO:0004725">
    <property type="term" value="F:protein tyrosine phosphatase activity"/>
    <property type="evidence" value="ECO:0007669"/>
    <property type="project" value="TreeGrafter"/>
</dbReference>
<dbReference type="PANTHER" id="PTHR10828">
    <property type="entry name" value="M-PHASE INDUCER PHOSPHATASE DUAL SPECIFICITY PHOSPHATASE CDC25"/>
    <property type="match status" value="1"/>
</dbReference>
<dbReference type="PROSITE" id="PS50206">
    <property type="entry name" value="RHODANESE_3"/>
    <property type="match status" value="1"/>
</dbReference>
<dbReference type="EMBL" id="JAULSW010000002">
    <property type="protein sequence ID" value="KAK3391276.1"/>
    <property type="molecule type" value="Genomic_DNA"/>
</dbReference>
<organism evidence="2 3">
    <name type="scientific">Podospora didyma</name>
    <dbReference type="NCBI Taxonomy" id="330526"/>
    <lineage>
        <taxon>Eukaryota</taxon>
        <taxon>Fungi</taxon>
        <taxon>Dikarya</taxon>
        <taxon>Ascomycota</taxon>
        <taxon>Pezizomycotina</taxon>
        <taxon>Sordariomycetes</taxon>
        <taxon>Sordariomycetidae</taxon>
        <taxon>Sordariales</taxon>
        <taxon>Podosporaceae</taxon>
        <taxon>Podospora</taxon>
    </lineage>
</organism>
<dbReference type="Pfam" id="PF00581">
    <property type="entry name" value="Rhodanese"/>
    <property type="match status" value="1"/>
</dbReference>
<proteinExistence type="predicted"/>
<gene>
    <name evidence="2" type="ORF">B0H63DRAFT_467629</name>
</gene>
<dbReference type="PANTHER" id="PTHR10828:SF38">
    <property type="entry name" value="ARSENICAL-RESISTANCE PROTEIN 2-RELATED"/>
    <property type="match status" value="1"/>
</dbReference>
<dbReference type="FunFam" id="3.40.250.10:FF:000050">
    <property type="entry name" value="Dual specificity phosphatase, putative"/>
    <property type="match status" value="1"/>
</dbReference>
<evidence type="ECO:0000313" key="2">
    <source>
        <dbReference type="EMBL" id="KAK3391276.1"/>
    </source>
</evidence>
<accession>A0AAE0P0X9</accession>
<dbReference type="GO" id="GO:0005634">
    <property type="term" value="C:nucleus"/>
    <property type="evidence" value="ECO:0007669"/>
    <property type="project" value="TreeGrafter"/>
</dbReference>
<protein>
    <submittedName>
        <fullName evidence="2">Rhodanese-like domain-containing protein</fullName>
    </submittedName>
</protein>
<dbReference type="AlphaFoldDB" id="A0AAE0P0X9"/>
<comment type="caution">
    <text evidence="2">The sequence shown here is derived from an EMBL/GenBank/DDBJ whole genome shotgun (WGS) entry which is preliminary data.</text>
</comment>
<feature type="domain" description="Rhodanese" evidence="1">
    <location>
        <begin position="29"/>
        <end position="151"/>
    </location>
</feature>